<keyword evidence="3" id="KW-0804">Transcription</keyword>
<evidence type="ECO:0000259" key="4">
    <source>
        <dbReference type="PROSITE" id="PS50042"/>
    </source>
</evidence>
<dbReference type="PROSITE" id="PS51063">
    <property type="entry name" value="HTH_CRP_2"/>
    <property type="match status" value="1"/>
</dbReference>
<dbReference type="InterPro" id="IPR012318">
    <property type="entry name" value="HTH_CRP"/>
</dbReference>
<dbReference type="Proteomes" id="UP001200022">
    <property type="component" value="Unassembled WGS sequence"/>
</dbReference>
<evidence type="ECO:0000256" key="2">
    <source>
        <dbReference type="ARBA" id="ARBA00023125"/>
    </source>
</evidence>
<dbReference type="CDD" id="cd00092">
    <property type="entry name" value="HTH_CRP"/>
    <property type="match status" value="1"/>
</dbReference>
<keyword evidence="7" id="KW-1185">Reference proteome</keyword>
<dbReference type="PRINTS" id="PR00034">
    <property type="entry name" value="HTHCRP"/>
</dbReference>
<dbReference type="SUPFAM" id="SSF51206">
    <property type="entry name" value="cAMP-binding domain-like"/>
    <property type="match status" value="1"/>
</dbReference>
<dbReference type="SUPFAM" id="SSF46785">
    <property type="entry name" value="Winged helix' DNA-binding domain"/>
    <property type="match status" value="1"/>
</dbReference>
<keyword evidence="1" id="KW-0805">Transcription regulation</keyword>
<dbReference type="PANTHER" id="PTHR24567">
    <property type="entry name" value="CRP FAMILY TRANSCRIPTIONAL REGULATORY PROTEIN"/>
    <property type="match status" value="1"/>
</dbReference>
<dbReference type="SMART" id="SM00419">
    <property type="entry name" value="HTH_CRP"/>
    <property type="match status" value="1"/>
</dbReference>
<feature type="domain" description="HTH crp-type" evidence="5">
    <location>
        <begin position="170"/>
        <end position="240"/>
    </location>
</feature>
<keyword evidence="2" id="KW-0238">DNA-binding</keyword>
<reference evidence="6 7" key="1">
    <citation type="submission" date="2022-01" db="EMBL/GenBank/DDBJ databases">
        <title>Draft genome sequence of Sabulilitoribacter multivorans KCTC 32326.</title>
        <authorList>
            <person name="Oh J.-S."/>
        </authorList>
    </citation>
    <scope>NUCLEOTIDE SEQUENCE [LARGE SCALE GENOMIC DNA]</scope>
    <source>
        <strain evidence="6 7">M-M16</strain>
    </source>
</reference>
<organism evidence="6 7">
    <name type="scientific">Flaviramulus multivorans</name>
    <dbReference type="NCBI Taxonomy" id="1304750"/>
    <lineage>
        <taxon>Bacteria</taxon>
        <taxon>Pseudomonadati</taxon>
        <taxon>Bacteroidota</taxon>
        <taxon>Flavobacteriia</taxon>
        <taxon>Flavobacteriales</taxon>
        <taxon>Flavobacteriaceae</taxon>
        <taxon>Flaviramulus</taxon>
    </lineage>
</organism>
<dbReference type="InterPro" id="IPR014710">
    <property type="entry name" value="RmlC-like_jellyroll"/>
</dbReference>
<dbReference type="InterPro" id="IPR018490">
    <property type="entry name" value="cNMP-bd_dom_sf"/>
</dbReference>
<dbReference type="SMART" id="SM00100">
    <property type="entry name" value="cNMP"/>
    <property type="match status" value="1"/>
</dbReference>
<feature type="domain" description="Cyclic nucleotide-binding" evidence="4">
    <location>
        <begin position="60"/>
        <end position="156"/>
    </location>
</feature>
<evidence type="ECO:0000256" key="3">
    <source>
        <dbReference type="ARBA" id="ARBA00023163"/>
    </source>
</evidence>
<evidence type="ECO:0000259" key="5">
    <source>
        <dbReference type="PROSITE" id="PS51063"/>
    </source>
</evidence>
<dbReference type="Gene3D" id="1.10.10.10">
    <property type="entry name" value="Winged helix-like DNA-binding domain superfamily/Winged helix DNA-binding domain"/>
    <property type="match status" value="1"/>
</dbReference>
<dbReference type="InterPro" id="IPR036388">
    <property type="entry name" value="WH-like_DNA-bd_sf"/>
</dbReference>
<dbReference type="Pfam" id="PF13545">
    <property type="entry name" value="HTH_Crp_2"/>
    <property type="match status" value="1"/>
</dbReference>
<dbReference type="RefSeq" id="WP_379840341.1">
    <property type="nucleotide sequence ID" value="NZ_JBHTJE010000005.1"/>
</dbReference>
<evidence type="ECO:0000256" key="1">
    <source>
        <dbReference type="ARBA" id="ARBA00023015"/>
    </source>
</evidence>
<dbReference type="EMBL" id="JAKKDV010000004">
    <property type="protein sequence ID" value="MCF7560996.1"/>
    <property type="molecule type" value="Genomic_DNA"/>
</dbReference>
<gene>
    <name evidence="6" type="ORF">L3X39_10145</name>
</gene>
<protein>
    <submittedName>
        <fullName evidence="6">Crp/Fnr family transcriptional regulator</fullName>
    </submittedName>
</protein>
<dbReference type="InterPro" id="IPR050397">
    <property type="entry name" value="Env_Response_Regulators"/>
</dbReference>
<comment type="caution">
    <text evidence="6">The sequence shown here is derived from an EMBL/GenBank/DDBJ whole genome shotgun (WGS) entry which is preliminary data.</text>
</comment>
<accession>A0ABS9IK90</accession>
<dbReference type="Gene3D" id="2.60.120.10">
    <property type="entry name" value="Jelly Rolls"/>
    <property type="match status" value="1"/>
</dbReference>
<evidence type="ECO:0000313" key="6">
    <source>
        <dbReference type="EMBL" id="MCF7560996.1"/>
    </source>
</evidence>
<name>A0ABS9IK90_9FLAO</name>
<evidence type="ECO:0000313" key="7">
    <source>
        <dbReference type="Proteomes" id="UP001200022"/>
    </source>
</evidence>
<dbReference type="InterPro" id="IPR036390">
    <property type="entry name" value="WH_DNA-bd_sf"/>
</dbReference>
<dbReference type="PANTHER" id="PTHR24567:SF26">
    <property type="entry name" value="REGULATORY PROTEIN YEIL"/>
    <property type="match status" value="1"/>
</dbReference>
<proteinExistence type="predicted"/>
<sequence length="255" mass="28876">MALTQNLNKGIIKKGPSKTFLNALSCDSCVNTNCLIKKNLTTISSSYLTKQKNNLKCKKGQQFIMEGAPVNGLFFILKGTVKVFRTGINGREQIVRFAKEGEIIGHRGFGTEEYYSIGAIALQDSVLCYFSKENLQAALLETPKLAYDMMLFYANELNRSESKVKSISQMTVRERVIDTLLYIHRKFGDLRGFLNLPLSRKEYADYAGTTEEQVIRIFSALKKEKLITSQGRKIGISNLDLLKKEINEHNYFLDS</sequence>
<dbReference type="CDD" id="cd00038">
    <property type="entry name" value="CAP_ED"/>
    <property type="match status" value="1"/>
</dbReference>
<dbReference type="InterPro" id="IPR000595">
    <property type="entry name" value="cNMP-bd_dom"/>
</dbReference>
<dbReference type="Pfam" id="PF00027">
    <property type="entry name" value="cNMP_binding"/>
    <property type="match status" value="1"/>
</dbReference>
<dbReference type="PROSITE" id="PS50042">
    <property type="entry name" value="CNMP_BINDING_3"/>
    <property type="match status" value="1"/>
</dbReference>